<accession>A0A699ZS11</accession>
<gene>
    <name evidence="1" type="ORF">HaLaN_22518</name>
</gene>
<reference evidence="1 2" key="1">
    <citation type="submission" date="2020-02" db="EMBL/GenBank/DDBJ databases">
        <title>Draft genome sequence of Haematococcus lacustris strain NIES-144.</title>
        <authorList>
            <person name="Morimoto D."/>
            <person name="Nakagawa S."/>
            <person name="Yoshida T."/>
            <person name="Sawayama S."/>
        </authorList>
    </citation>
    <scope>NUCLEOTIDE SEQUENCE [LARGE SCALE GENOMIC DNA]</scope>
    <source>
        <strain evidence="1 2">NIES-144</strain>
    </source>
</reference>
<dbReference type="EMBL" id="BLLF01002603">
    <property type="protein sequence ID" value="GFH24675.1"/>
    <property type="molecule type" value="Genomic_DNA"/>
</dbReference>
<organism evidence="1 2">
    <name type="scientific">Haematococcus lacustris</name>
    <name type="common">Green alga</name>
    <name type="synonym">Haematococcus pluvialis</name>
    <dbReference type="NCBI Taxonomy" id="44745"/>
    <lineage>
        <taxon>Eukaryota</taxon>
        <taxon>Viridiplantae</taxon>
        <taxon>Chlorophyta</taxon>
        <taxon>core chlorophytes</taxon>
        <taxon>Chlorophyceae</taxon>
        <taxon>CS clade</taxon>
        <taxon>Chlamydomonadales</taxon>
        <taxon>Haematococcaceae</taxon>
        <taxon>Haematococcus</taxon>
    </lineage>
</organism>
<feature type="non-terminal residue" evidence="1">
    <location>
        <position position="1"/>
    </location>
</feature>
<dbReference type="AlphaFoldDB" id="A0A699ZS11"/>
<dbReference type="InterPro" id="IPR029033">
    <property type="entry name" value="His_PPase_superfam"/>
</dbReference>
<sequence length="56" mass="6283">RREQALQRYQAELQWLQSLSALQGNVLVVTHGEAVRCAVNAALPDVTVYEVQHCGY</sequence>
<dbReference type="SUPFAM" id="SSF53254">
    <property type="entry name" value="Phosphoglycerate mutase-like"/>
    <property type="match status" value="1"/>
</dbReference>
<name>A0A699ZS11_HAELA</name>
<proteinExistence type="predicted"/>
<protein>
    <submittedName>
        <fullName evidence="1">Cytochrome P450</fullName>
    </submittedName>
</protein>
<comment type="caution">
    <text evidence="1">The sequence shown here is derived from an EMBL/GenBank/DDBJ whole genome shotgun (WGS) entry which is preliminary data.</text>
</comment>
<keyword evidence="2" id="KW-1185">Reference proteome</keyword>
<dbReference type="Proteomes" id="UP000485058">
    <property type="component" value="Unassembled WGS sequence"/>
</dbReference>
<evidence type="ECO:0000313" key="2">
    <source>
        <dbReference type="Proteomes" id="UP000485058"/>
    </source>
</evidence>
<evidence type="ECO:0000313" key="1">
    <source>
        <dbReference type="EMBL" id="GFH24675.1"/>
    </source>
</evidence>
<feature type="non-terminal residue" evidence="1">
    <location>
        <position position="56"/>
    </location>
</feature>